<reference evidence="1" key="1">
    <citation type="submission" date="2018-01" db="EMBL/GenBank/DDBJ databases">
        <authorList>
            <person name="Yu X.-D."/>
        </authorList>
    </citation>
    <scope>NUCLEOTIDE SEQUENCE</scope>
    <source>
        <strain evidence="1">ZX-21</strain>
    </source>
</reference>
<evidence type="ECO:0000313" key="1">
    <source>
        <dbReference type="EMBL" id="POP51854.1"/>
    </source>
</evidence>
<comment type="caution">
    <text evidence="1">The sequence shown here is derived from an EMBL/GenBank/DDBJ whole genome shotgun (WGS) entry which is preliminary data.</text>
</comment>
<name>A0A2S4HCY9_9GAMM</name>
<evidence type="ECO:0000313" key="2">
    <source>
        <dbReference type="Proteomes" id="UP000237222"/>
    </source>
</evidence>
<proteinExistence type="predicted"/>
<gene>
    <name evidence="1" type="ORF">C0068_15045</name>
</gene>
<accession>A0A2S4HCY9</accession>
<sequence>MINFSGMAIALQSIDIKYESRIMSRDNNKNPHFDSALTRHLDLCHQEIMYAAQRLSAELLIVKSMSSRNAVVVGGHKNG</sequence>
<dbReference type="EMBL" id="PQGG01000034">
    <property type="protein sequence ID" value="POP51854.1"/>
    <property type="molecule type" value="Genomic_DNA"/>
</dbReference>
<organism evidence="1 2">
    <name type="scientific">Zhongshania marina</name>
    <dbReference type="NCBI Taxonomy" id="2304603"/>
    <lineage>
        <taxon>Bacteria</taxon>
        <taxon>Pseudomonadati</taxon>
        <taxon>Pseudomonadota</taxon>
        <taxon>Gammaproteobacteria</taxon>
        <taxon>Cellvibrionales</taxon>
        <taxon>Spongiibacteraceae</taxon>
        <taxon>Zhongshania</taxon>
    </lineage>
</organism>
<dbReference type="Proteomes" id="UP000237222">
    <property type="component" value="Unassembled WGS sequence"/>
</dbReference>
<dbReference type="AlphaFoldDB" id="A0A2S4HCY9"/>
<protein>
    <submittedName>
        <fullName evidence="1">Uncharacterized protein</fullName>
    </submittedName>
</protein>